<dbReference type="InterPro" id="IPR008271">
    <property type="entry name" value="Ser/Thr_kinase_AS"/>
</dbReference>
<comment type="cofactor">
    <cofactor evidence="1">
        <name>Mg(2+)</name>
        <dbReference type="ChEBI" id="CHEBI:18420"/>
    </cofactor>
</comment>
<comment type="similarity">
    <text evidence="5">Belongs to the protein kinase superfamily.</text>
</comment>
<dbReference type="WBParaSite" id="ASIM_0001179001-mRNA-1">
    <property type="protein sequence ID" value="ASIM_0001179001-mRNA-1"/>
    <property type="gene ID" value="ASIM_0001179001"/>
</dbReference>
<evidence type="ECO:0000313" key="10">
    <source>
        <dbReference type="WBParaSite" id="ASIM_0001179001-mRNA-1"/>
    </source>
</evidence>
<evidence type="ECO:0000256" key="5">
    <source>
        <dbReference type="RuleBase" id="RU000304"/>
    </source>
</evidence>
<dbReference type="GO" id="GO:0004674">
    <property type="term" value="F:protein serine/threonine kinase activity"/>
    <property type="evidence" value="ECO:0007669"/>
    <property type="project" value="UniProtKB-KW"/>
</dbReference>
<dbReference type="PANTHER" id="PTHR24347">
    <property type="entry name" value="SERINE/THREONINE-PROTEIN KINASE"/>
    <property type="match status" value="1"/>
</dbReference>
<gene>
    <name evidence="8" type="ORF">ASIM_LOCUS11256</name>
</gene>
<keyword evidence="5" id="KW-0808">Transferase</keyword>
<keyword evidence="5" id="KW-0723">Serine/threonine-protein kinase</keyword>
<dbReference type="AlphaFoldDB" id="A0A158PNE2"/>
<keyword evidence="2 4" id="KW-0547">Nucleotide-binding</keyword>
<dbReference type="Pfam" id="PF00069">
    <property type="entry name" value="Pkinase"/>
    <property type="match status" value="1"/>
</dbReference>
<dbReference type="Proteomes" id="UP000267096">
    <property type="component" value="Unassembled WGS sequence"/>
</dbReference>
<feature type="binding site" evidence="4">
    <location>
        <position position="139"/>
    </location>
    <ligand>
        <name>ATP</name>
        <dbReference type="ChEBI" id="CHEBI:30616"/>
    </ligand>
</feature>
<dbReference type="OrthoDB" id="40902at2759"/>
<feature type="region of interest" description="Disordered" evidence="6">
    <location>
        <begin position="23"/>
        <end position="48"/>
    </location>
</feature>
<protein>
    <submittedName>
        <fullName evidence="10">Protein kinase domain-containing protein</fullName>
    </submittedName>
</protein>
<dbReference type="PROSITE" id="PS00108">
    <property type="entry name" value="PROTEIN_KINASE_ST"/>
    <property type="match status" value="1"/>
</dbReference>
<dbReference type="FunFam" id="1.10.510.10:FF:000571">
    <property type="entry name" value="Maternal embryonic leucine zipper kinase"/>
    <property type="match status" value="1"/>
</dbReference>
<keyword evidence="3 4" id="KW-0067">ATP-binding</keyword>
<feature type="domain" description="Protein kinase" evidence="7">
    <location>
        <begin position="110"/>
        <end position="361"/>
    </location>
</feature>
<evidence type="ECO:0000256" key="6">
    <source>
        <dbReference type="SAM" id="MobiDB-lite"/>
    </source>
</evidence>
<sequence>MGNKQSSSDGSIVTRSAQFNRYDYNNSNYTNSNVNKSNNINNTNNSTNNNKKSNFICNLFAKSRLDPSALAQACPPPVGGEMPIGESIVTQPLSNERPTVRLDSRLVCKYEVLSVIGKGSFSQVLRVQHRLTRQFYAVKLVSADCGAVNNELNILSRLSHPFVIRLEEVFKSSSRLFIVMEMASGGEMYDRVVSKGRYSEAEARQAIRMLLSGLAYLHSIRVTHRDLKPENLLYSDSRPDARLLITDFGLAHQVRSPQEKMSETCGTPEYIAPEVLLRVAYTEKVDMWAVGVIAYILMSGIMPFDDECRSRLYTHIITANYVYYPQFWSGSESAKQFVDSLLETNPDVRLSASEALKHSWMLGERTHLNISIKARPASDYNTVARTRSTRSIRSVTRSDHGHRVDPREVDMLANDLQRIVKQQQQSTKHYGVF</sequence>
<evidence type="ECO:0000313" key="8">
    <source>
        <dbReference type="EMBL" id="VDK44672.1"/>
    </source>
</evidence>
<proteinExistence type="inferred from homology"/>
<dbReference type="InterPro" id="IPR017441">
    <property type="entry name" value="Protein_kinase_ATP_BS"/>
</dbReference>
<dbReference type="PROSITE" id="PS00107">
    <property type="entry name" value="PROTEIN_KINASE_ATP"/>
    <property type="match status" value="1"/>
</dbReference>
<dbReference type="InterPro" id="IPR000719">
    <property type="entry name" value="Prot_kinase_dom"/>
</dbReference>
<dbReference type="Gene3D" id="1.10.510.10">
    <property type="entry name" value="Transferase(Phosphotransferase) domain 1"/>
    <property type="match status" value="1"/>
</dbReference>
<evidence type="ECO:0000256" key="4">
    <source>
        <dbReference type="PROSITE-ProRule" id="PRU10141"/>
    </source>
</evidence>
<dbReference type="PROSITE" id="PS50011">
    <property type="entry name" value="PROTEIN_KINASE_DOM"/>
    <property type="match status" value="1"/>
</dbReference>
<name>A0A158PNE2_ANISI</name>
<feature type="compositionally biased region" description="Low complexity" evidence="6">
    <location>
        <begin position="25"/>
        <end position="48"/>
    </location>
</feature>
<keyword evidence="9" id="KW-1185">Reference proteome</keyword>
<keyword evidence="5" id="KW-0418">Kinase</keyword>
<evidence type="ECO:0000256" key="3">
    <source>
        <dbReference type="ARBA" id="ARBA00022840"/>
    </source>
</evidence>
<dbReference type="SMART" id="SM00220">
    <property type="entry name" value="S_TKc"/>
    <property type="match status" value="1"/>
</dbReference>
<dbReference type="SUPFAM" id="SSF56112">
    <property type="entry name" value="Protein kinase-like (PK-like)"/>
    <property type="match status" value="1"/>
</dbReference>
<dbReference type="GO" id="GO:0005524">
    <property type="term" value="F:ATP binding"/>
    <property type="evidence" value="ECO:0007669"/>
    <property type="project" value="UniProtKB-UniRule"/>
</dbReference>
<evidence type="ECO:0000259" key="7">
    <source>
        <dbReference type="PROSITE" id="PS50011"/>
    </source>
</evidence>
<evidence type="ECO:0000313" key="9">
    <source>
        <dbReference type="Proteomes" id="UP000267096"/>
    </source>
</evidence>
<reference evidence="10" key="1">
    <citation type="submission" date="2016-04" db="UniProtKB">
        <authorList>
            <consortium name="WormBaseParasite"/>
        </authorList>
    </citation>
    <scope>IDENTIFICATION</scope>
</reference>
<evidence type="ECO:0000256" key="1">
    <source>
        <dbReference type="ARBA" id="ARBA00001946"/>
    </source>
</evidence>
<reference evidence="8 9" key="2">
    <citation type="submission" date="2018-11" db="EMBL/GenBank/DDBJ databases">
        <authorList>
            <consortium name="Pathogen Informatics"/>
        </authorList>
    </citation>
    <scope>NUCLEOTIDE SEQUENCE [LARGE SCALE GENOMIC DNA]</scope>
</reference>
<dbReference type="InterPro" id="IPR011009">
    <property type="entry name" value="Kinase-like_dom_sf"/>
</dbReference>
<accession>A0A158PNE2</accession>
<organism evidence="10">
    <name type="scientific">Anisakis simplex</name>
    <name type="common">Herring worm</name>
    <dbReference type="NCBI Taxonomy" id="6269"/>
    <lineage>
        <taxon>Eukaryota</taxon>
        <taxon>Metazoa</taxon>
        <taxon>Ecdysozoa</taxon>
        <taxon>Nematoda</taxon>
        <taxon>Chromadorea</taxon>
        <taxon>Rhabditida</taxon>
        <taxon>Spirurina</taxon>
        <taxon>Ascaridomorpha</taxon>
        <taxon>Ascaridoidea</taxon>
        <taxon>Anisakidae</taxon>
        <taxon>Anisakis</taxon>
        <taxon>Anisakis simplex complex</taxon>
    </lineage>
</organism>
<evidence type="ECO:0000256" key="2">
    <source>
        <dbReference type="ARBA" id="ARBA00022741"/>
    </source>
</evidence>
<dbReference type="EMBL" id="UYRR01031053">
    <property type="protein sequence ID" value="VDK44672.1"/>
    <property type="molecule type" value="Genomic_DNA"/>
</dbReference>